<dbReference type="AlphaFoldDB" id="A0A6J4KAY0"/>
<gene>
    <name evidence="3" type="ORF">AVDCRST_MAG92-5000</name>
</gene>
<sequence length="413" mass="47912">MNRKARTWFIYFLCLAMVLLILRTPRPVIVNTPTPSASTELRGVWLTNVASPVLFIPWRVNHALHQLSQMNFNTVYPVVWNRGHTFYPSAVAKRVIGRPQDRMLELLRFGQDVLAEIVKQGNKQGLKVIPWFEYGFMTPPNSALARRHPDWITVRQDSTKTLKEVLDEQLLIQNVPKFIRNGLVSKQVWLNPLHPQVQKFIRNLIVEVVTKYDVAGIQLDDHFGLPVELGYDAFTVQLYRQEHQGQSPPNDPLNEEWMRWRANKISDFMQQIFKAVKAVKPNAIVSLSPNSQDFSYRAYLQDWQYWVQRGWVEELVVQIYRDDLKSFVTQLSQPALEVARRHIPVGVGILTGTWGRPVDIAQISEQVKAIRDRGFDGVSFFYWESLWGYLAPESPRQRRKVFQALFPASAKPH</sequence>
<proteinExistence type="predicted"/>
<evidence type="ECO:0000313" key="3">
    <source>
        <dbReference type="EMBL" id="CAA9299721.1"/>
    </source>
</evidence>
<dbReference type="Pfam" id="PF02638">
    <property type="entry name" value="GHL10"/>
    <property type="match status" value="1"/>
</dbReference>
<dbReference type="InterPro" id="IPR052177">
    <property type="entry name" value="Divisome_Glycosyl_Hydrolase"/>
</dbReference>
<dbReference type="Gene3D" id="3.20.20.80">
    <property type="entry name" value="Glycosidases"/>
    <property type="match status" value="1"/>
</dbReference>
<accession>A0A6J4KAY0</accession>
<dbReference type="EMBL" id="CADCTM010000875">
    <property type="protein sequence ID" value="CAA9299721.1"/>
    <property type="molecule type" value="Genomic_DNA"/>
</dbReference>
<dbReference type="SUPFAM" id="SSF51445">
    <property type="entry name" value="(Trans)glycosidases"/>
    <property type="match status" value="1"/>
</dbReference>
<evidence type="ECO:0000256" key="1">
    <source>
        <dbReference type="ARBA" id="ARBA00022729"/>
    </source>
</evidence>
<dbReference type="InterPro" id="IPR017853">
    <property type="entry name" value="GH"/>
</dbReference>
<name>A0A6J4KAY0_9CYAN</name>
<evidence type="ECO:0000259" key="2">
    <source>
        <dbReference type="Pfam" id="PF02638"/>
    </source>
</evidence>
<feature type="domain" description="Glycosyl hydrolase-like 10" evidence="2">
    <location>
        <begin position="40"/>
        <end position="361"/>
    </location>
</feature>
<keyword evidence="1" id="KW-0732">Signal</keyword>
<reference evidence="3" key="1">
    <citation type="submission" date="2020-02" db="EMBL/GenBank/DDBJ databases">
        <authorList>
            <person name="Meier V. D."/>
        </authorList>
    </citation>
    <scope>NUCLEOTIDE SEQUENCE</scope>
    <source>
        <strain evidence="3">AVDCRST_MAG92</strain>
    </source>
</reference>
<organism evidence="3">
    <name type="scientific">uncultured Coleofasciculus sp</name>
    <dbReference type="NCBI Taxonomy" id="1267456"/>
    <lineage>
        <taxon>Bacteria</taxon>
        <taxon>Bacillati</taxon>
        <taxon>Cyanobacteriota</taxon>
        <taxon>Cyanophyceae</taxon>
        <taxon>Coleofasciculales</taxon>
        <taxon>Coleofasciculaceae</taxon>
        <taxon>Coleofasciculus</taxon>
        <taxon>environmental samples</taxon>
    </lineage>
</organism>
<dbReference type="InterPro" id="IPR003790">
    <property type="entry name" value="GHL10"/>
</dbReference>
<dbReference type="PANTHER" id="PTHR43405">
    <property type="entry name" value="GLYCOSYL HYDROLASE DIGH"/>
    <property type="match status" value="1"/>
</dbReference>
<dbReference type="PANTHER" id="PTHR43405:SF1">
    <property type="entry name" value="GLYCOSYL HYDROLASE DIGH"/>
    <property type="match status" value="1"/>
</dbReference>
<protein>
    <submittedName>
        <fullName evidence="3">FenI</fullName>
    </submittedName>
</protein>